<feature type="transmembrane region" description="Helical" evidence="9">
    <location>
        <begin position="407"/>
        <end position="426"/>
    </location>
</feature>
<dbReference type="Proteomes" id="UP000007875">
    <property type="component" value="Unassembled WGS sequence"/>
</dbReference>
<evidence type="ECO:0000313" key="10">
    <source>
        <dbReference type="Ensembl" id="ENSCSAVP00000003613.1"/>
    </source>
</evidence>
<dbReference type="Pfam" id="PF00209">
    <property type="entry name" value="SNF"/>
    <property type="match status" value="3"/>
</dbReference>
<feature type="transmembrane region" description="Helical" evidence="9">
    <location>
        <begin position="610"/>
        <end position="627"/>
    </location>
</feature>
<evidence type="ECO:0000256" key="8">
    <source>
        <dbReference type="RuleBase" id="RU003732"/>
    </source>
</evidence>
<dbReference type="AlphaFoldDB" id="H2YE65"/>
<dbReference type="PANTHER" id="PTHR11616:SF182">
    <property type="entry name" value="TRANSPORTER"/>
    <property type="match status" value="1"/>
</dbReference>
<dbReference type="GO" id="GO:0015293">
    <property type="term" value="F:symporter activity"/>
    <property type="evidence" value="ECO:0007669"/>
    <property type="project" value="UniProtKB-KW"/>
</dbReference>
<evidence type="ECO:0000256" key="2">
    <source>
        <dbReference type="ARBA" id="ARBA00022448"/>
    </source>
</evidence>
<feature type="binding site" evidence="7">
    <location>
        <position position="23"/>
    </location>
    <ligand>
        <name>Na(+)</name>
        <dbReference type="ChEBI" id="CHEBI:29101"/>
        <label>1</label>
    </ligand>
</feature>
<feature type="transmembrane region" description="Helical" evidence="9">
    <location>
        <begin position="39"/>
        <end position="61"/>
    </location>
</feature>
<feature type="binding site" evidence="7">
    <location>
        <position position="18"/>
    </location>
    <ligand>
        <name>Na(+)</name>
        <dbReference type="ChEBI" id="CHEBI:29101"/>
        <label>1</label>
    </ligand>
</feature>
<keyword evidence="5 9" id="KW-0472">Membrane</keyword>
<dbReference type="PROSITE" id="PS00610">
    <property type="entry name" value="NA_NEUROTRAN_SYMP_1"/>
    <property type="match status" value="1"/>
</dbReference>
<feature type="transmembrane region" description="Helical" evidence="9">
    <location>
        <begin position="260"/>
        <end position="283"/>
    </location>
</feature>
<evidence type="ECO:0000256" key="4">
    <source>
        <dbReference type="ARBA" id="ARBA00022989"/>
    </source>
</evidence>
<dbReference type="SUPFAM" id="SSF161070">
    <property type="entry name" value="SNF-like"/>
    <property type="match status" value="2"/>
</dbReference>
<keyword evidence="11" id="KW-1185">Reference proteome</keyword>
<evidence type="ECO:0000256" key="5">
    <source>
        <dbReference type="ARBA" id="ARBA00023136"/>
    </source>
</evidence>
<feature type="binding site" evidence="7">
    <location>
        <position position="419"/>
    </location>
    <ligand>
        <name>Na(+)</name>
        <dbReference type="ChEBI" id="CHEBI:29101"/>
        <label>1</label>
    </ligand>
</feature>
<reference evidence="10" key="3">
    <citation type="submission" date="2025-09" db="UniProtKB">
        <authorList>
            <consortium name="Ensembl"/>
        </authorList>
    </citation>
    <scope>IDENTIFICATION</scope>
</reference>
<keyword evidence="7" id="KW-0915">Sodium</keyword>
<keyword evidence="8" id="KW-0769">Symport</keyword>
<reference evidence="10" key="2">
    <citation type="submission" date="2025-08" db="UniProtKB">
        <authorList>
            <consortium name="Ensembl"/>
        </authorList>
    </citation>
    <scope>IDENTIFICATION</scope>
</reference>
<sequence length="909" mass="101593">RPAWDNQVQFLLACIAYAVGLGNIWRFPYLAQTYGGGAFLIPYILMLVFEGVPLFLLELAVGQRLRQGSIGAWTKFHPYLGGIGIGSMVVSFMVGLYYNTIIAWCFWYICNSFTVLRWVENNSCKTVLLDNPRLSVSYSSVEVIGRVVRYIYRLDPLPYAKCPLTDNNTAYVEECQNSGVTDYFWYRDTLNISPSIDDTGGIVWWVLICLILAWTLIWVTMIKGIESSGKLSYVTPHGAIAFYTPFKKPGIKWWFKGVKLFFDLQAMYVTATFPYLVLFIFLVRGLTLRGSGEGVTFLFTPDVSVLSNPQVWLDAATQIFFSLGLGFGGVIAFASYNPKKQNCQRDALIIALTNSFTSIFASIVIFAILGYRATLKALPSQLKASQGTGLAFIVFTEAIINMPGSPVWSVLFFMMLLSLGLGSMFGTVEGVVTPLFDLGLKVPKPILTGLFYRSGIICLISCAIGLIFCTRAGNYWVDIFNNYAGSIPLLVIAFFEITVISWAYGLKKYSIIWLVILSVNFYSTRFDEDLEWMFGKPDSIATWILYYYFRSCWFIISPVILLVVIIKVNFMNGKEPEGILVDKEKGFKNMCRDLLTWERFEERPQWDNKAQFLLTCIGFAVGLGNVWRFPYQLQSNGGGLGICSLFVSFLVGMYYNTIIAWCLWYLCNSFQEPLPWNECPPNANLTAPVQECALSSATEYYWYRKTLNITPSITESGGIQVHILACIILAWLIVTACVIKGIASSGKVVYFTATFPYVVMFCFLVRGLTLPGSSTGLSYLFTPKVKARFIDPQIWLTAATQIFFSLSLAFGGMIAFSSYNPRDSDVEANTYIVAVTNSLTSLLATVVIFSVLGFKATVDFESCGASGTGLAFIVFAEAILRMPGSPFWSVLFFLMLLTLGLDSMFGNIE</sequence>
<dbReference type="HOGENOM" id="CLU_319737_0_0_1"/>
<feature type="transmembrane region" description="Helical" evidence="9">
    <location>
        <begin position="887"/>
        <end position="908"/>
    </location>
</feature>
<comment type="similarity">
    <text evidence="8">Belongs to the sodium:neurotransmitter symporter (SNF) (TC 2.A.22) family.</text>
</comment>
<feature type="transmembrane region" description="Helical" evidence="9">
    <location>
        <begin position="82"/>
        <end position="109"/>
    </location>
</feature>
<dbReference type="InterPro" id="IPR002438">
    <property type="entry name" value="Neutral_aa_SLC6"/>
</dbReference>
<feature type="transmembrane region" description="Helical" evidence="9">
    <location>
        <begin position="7"/>
        <end position="27"/>
    </location>
</feature>
<feature type="binding site" evidence="7">
    <location>
        <position position="322"/>
    </location>
    <ligand>
        <name>Na(+)</name>
        <dbReference type="ChEBI" id="CHEBI:29101"/>
        <label>1</label>
    </ligand>
</feature>
<feature type="transmembrane region" description="Helical" evidence="9">
    <location>
        <begin position="348"/>
        <end position="371"/>
    </location>
</feature>
<dbReference type="PANTHER" id="PTHR11616">
    <property type="entry name" value="SODIUM/CHLORIDE DEPENDENT TRANSPORTER"/>
    <property type="match status" value="1"/>
</dbReference>
<keyword evidence="3 8" id="KW-0812">Transmembrane</keyword>
<feature type="transmembrane region" description="Helical" evidence="9">
    <location>
        <begin position="547"/>
        <end position="566"/>
    </location>
</feature>
<dbReference type="GO" id="GO:0005886">
    <property type="term" value="C:plasma membrane"/>
    <property type="evidence" value="ECO:0007669"/>
    <property type="project" value="InterPro"/>
</dbReference>
<dbReference type="GeneTree" id="ENSGT00940000165595"/>
<dbReference type="InterPro" id="IPR037272">
    <property type="entry name" value="SNS_sf"/>
</dbReference>
<dbReference type="GO" id="GO:0046872">
    <property type="term" value="F:metal ion binding"/>
    <property type="evidence" value="ECO:0007669"/>
    <property type="project" value="UniProtKB-KW"/>
</dbReference>
<dbReference type="GO" id="GO:0035725">
    <property type="term" value="P:sodium ion transmembrane transport"/>
    <property type="evidence" value="ECO:0007669"/>
    <property type="project" value="TreeGrafter"/>
</dbReference>
<keyword evidence="7" id="KW-0479">Metal-binding</keyword>
<evidence type="ECO:0000256" key="7">
    <source>
        <dbReference type="PIRSR" id="PIRSR600175-1"/>
    </source>
</evidence>
<dbReference type="PRINTS" id="PR00176">
    <property type="entry name" value="NANEUSMPORT"/>
</dbReference>
<feature type="transmembrane region" description="Helical" evidence="9">
    <location>
        <begin position="639"/>
        <end position="666"/>
    </location>
</feature>
<feature type="transmembrane region" description="Helical" evidence="9">
    <location>
        <begin position="202"/>
        <end position="222"/>
    </location>
</feature>
<name>H2YE65_CIOSA</name>
<protein>
    <recommendedName>
        <fullName evidence="8">Transporter</fullName>
    </recommendedName>
</protein>
<dbReference type="PROSITE" id="PS50267">
    <property type="entry name" value="NA_NEUROTRAN_SYMP_3"/>
    <property type="match status" value="2"/>
</dbReference>
<dbReference type="Ensembl" id="ENSCSAVT00000003668.1">
    <property type="protein sequence ID" value="ENSCSAVP00000003613.1"/>
    <property type="gene ID" value="ENSCSAVG00000002144.1"/>
</dbReference>
<keyword evidence="2 8" id="KW-0813">Transport</keyword>
<feature type="binding site" evidence="7">
    <location>
        <position position="423"/>
    </location>
    <ligand>
        <name>Na(+)</name>
        <dbReference type="ChEBI" id="CHEBI:29101"/>
        <label>1</label>
    </ligand>
</feature>
<evidence type="ECO:0000313" key="11">
    <source>
        <dbReference type="Proteomes" id="UP000007875"/>
    </source>
</evidence>
<evidence type="ECO:0000256" key="3">
    <source>
        <dbReference type="ARBA" id="ARBA00022692"/>
    </source>
</evidence>
<organism evidence="10 11">
    <name type="scientific">Ciona savignyi</name>
    <name type="common">Pacific transparent sea squirt</name>
    <dbReference type="NCBI Taxonomy" id="51511"/>
    <lineage>
        <taxon>Eukaryota</taxon>
        <taxon>Metazoa</taxon>
        <taxon>Chordata</taxon>
        <taxon>Tunicata</taxon>
        <taxon>Ascidiacea</taxon>
        <taxon>Phlebobranchia</taxon>
        <taxon>Cionidae</taxon>
        <taxon>Ciona</taxon>
    </lineage>
</organism>
<feature type="transmembrane region" description="Helical" evidence="9">
    <location>
        <begin position="794"/>
        <end position="816"/>
    </location>
</feature>
<evidence type="ECO:0000256" key="9">
    <source>
        <dbReference type="SAM" id="Phobius"/>
    </source>
</evidence>
<evidence type="ECO:0000256" key="6">
    <source>
        <dbReference type="ARBA" id="ARBA00023180"/>
    </source>
</evidence>
<feature type="transmembrane region" description="Helical" evidence="9">
    <location>
        <begin position="446"/>
        <end position="468"/>
    </location>
</feature>
<feature type="binding site" evidence="7">
    <location>
        <position position="354"/>
    </location>
    <ligand>
        <name>Na(+)</name>
        <dbReference type="ChEBI" id="CHEBI:29101"/>
        <label>1</label>
    </ligand>
</feature>
<feature type="binding site" evidence="7">
    <location>
        <position position="19"/>
    </location>
    <ligand>
        <name>Na(+)</name>
        <dbReference type="ChEBI" id="CHEBI:29101"/>
        <label>1</label>
    </ligand>
</feature>
<dbReference type="InterPro" id="IPR000175">
    <property type="entry name" value="Na/ntran_symport"/>
</dbReference>
<proteinExistence type="inferred from homology"/>
<feature type="transmembrane region" description="Helical" evidence="9">
    <location>
        <begin position="748"/>
        <end position="768"/>
    </location>
</feature>
<feature type="transmembrane region" description="Helical" evidence="9">
    <location>
        <begin position="480"/>
        <end position="504"/>
    </location>
</feature>
<accession>H2YE65</accession>
<evidence type="ECO:0000256" key="1">
    <source>
        <dbReference type="ARBA" id="ARBA00004141"/>
    </source>
</evidence>
<reference evidence="11" key="1">
    <citation type="submission" date="2003-08" db="EMBL/GenBank/DDBJ databases">
        <authorList>
            <person name="Birren B."/>
            <person name="Nusbaum C."/>
            <person name="Abebe A."/>
            <person name="Abouelleil A."/>
            <person name="Adekoya E."/>
            <person name="Ait-zahra M."/>
            <person name="Allen N."/>
            <person name="Allen T."/>
            <person name="An P."/>
            <person name="Anderson M."/>
            <person name="Anderson S."/>
            <person name="Arachchi H."/>
            <person name="Armbruster J."/>
            <person name="Bachantsang P."/>
            <person name="Baldwin J."/>
            <person name="Barry A."/>
            <person name="Bayul T."/>
            <person name="Blitshsteyn B."/>
            <person name="Bloom T."/>
            <person name="Blye J."/>
            <person name="Boguslavskiy L."/>
            <person name="Borowsky M."/>
            <person name="Boukhgalter B."/>
            <person name="Brunache A."/>
            <person name="Butler J."/>
            <person name="Calixte N."/>
            <person name="Calvo S."/>
            <person name="Camarata J."/>
            <person name="Campo K."/>
            <person name="Chang J."/>
            <person name="Cheshatsang Y."/>
            <person name="Citroen M."/>
            <person name="Collymore A."/>
            <person name="Considine T."/>
            <person name="Cook A."/>
            <person name="Cooke P."/>
            <person name="Corum B."/>
            <person name="Cuomo C."/>
            <person name="David R."/>
            <person name="Dawoe T."/>
            <person name="Degray S."/>
            <person name="Dodge S."/>
            <person name="Dooley K."/>
            <person name="Dorje P."/>
            <person name="Dorjee K."/>
            <person name="Dorris L."/>
            <person name="Duffey N."/>
            <person name="Dupes A."/>
            <person name="Elkins T."/>
            <person name="Engels R."/>
            <person name="Erickson J."/>
            <person name="Farina A."/>
            <person name="Faro S."/>
            <person name="Ferreira P."/>
            <person name="Fischer H."/>
            <person name="Fitzgerald M."/>
            <person name="Foley K."/>
            <person name="Gage D."/>
            <person name="Galagan J."/>
            <person name="Gearin G."/>
            <person name="Gnerre S."/>
            <person name="Gnirke A."/>
            <person name="Goyette A."/>
            <person name="Graham J."/>
            <person name="Grandbois E."/>
            <person name="Gyaltsen K."/>
            <person name="Hafez N."/>
            <person name="Hagopian D."/>
            <person name="Hagos B."/>
            <person name="Hall J."/>
            <person name="Hatcher B."/>
            <person name="Heller A."/>
            <person name="Higgins H."/>
            <person name="Honan T."/>
            <person name="Horn A."/>
            <person name="Houde N."/>
            <person name="Hughes L."/>
            <person name="Hulme W."/>
            <person name="Husby E."/>
            <person name="Iliev I."/>
            <person name="Jaffe D."/>
            <person name="Jones C."/>
            <person name="Kamal M."/>
            <person name="Kamat A."/>
            <person name="Kamvysselis M."/>
            <person name="Karlsson E."/>
            <person name="Kells C."/>
            <person name="Kieu A."/>
            <person name="Kisner P."/>
            <person name="Kodira C."/>
            <person name="Kulbokas E."/>
            <person name="Labutti K."/>
            <person name="Lama D."/>
            <person name="Landers T."/>
            <person name="Leger J."/>
            <person name="Levine S."/>
            <person name="Lewis D."/>
            <person name="Lewis T."/>
            <person name="Lindblad-toh K."/>
            <person name="Liu X."/>
            <person name="Lokyitsang T."/>
            <person name="Lokyitsang Y."/>
            <person name="Lucien O."/>
            <person name="Lui A."/>
            <person name="Ma L.J."/>
            <person name="Mabbitt R."/>
            <person name="Macdonald J."/>
            <person name="Maclean C."/>
            <person name="Major J."/>
            <person name="Manning J."/>
            <person name="Marabella R."/>
            <person name="Maru K."/>
            <person name="Matthews C."/>
            <person name="Mauceli E."/>
            <person name="Mccarthy M."/>
            <person name="Mcdonough S."/>
            <person name="Mcghee T."/>
            <person name="Meldrim J."/>
            <person name="Meneus L."/>
            <person name="Mesirov J."/>
            <person name="Mihalev A."/>
            <person name="Mihova T."/>
            <person name="Mikkelsen T."/>
            <person name="Mlenga V."/>
            <person name="Moru K."/>
            <person name="Mozes J."/>
            <person name="Mulrain L."/>
            <person name="Munson G."/>
            <person name="Naylor J."/>
            <person name="Newes C."/>
            <person name="Nguyen C."/>
            <person name="Nguyen N."/>
            <person name="Nguyen T."/>
            <person name="Nicol R."/>
            <person name="Nielsen C."/>
            <person name="Nizzari M."/>
            <person name="Norbu C."/>
            <person name="Norbu N."/>
            <person name="O'donnell P."/>
            <person name="Okoawo O."/>
            <person name="O'leary S."/>
            <person name="Omotosho B."/>
            <person name="O'neill K."/>
            <person name="Osman S."/>
            <person name="Parker S."/>
            <person name="Perrin D."/>
            <person name="Phunkhang P."/>
            <person name="Piqani B."/>
            <person name="Purcell S."/>
            <person name="Rachupka T."/>
            <person name="Ramasamy U."/>
            <person name="Rameau R."/>
            <person name="Ray V."/>
            <person name="Raymond C."/>
            <person name="Retta R."/>
            <person name="Richardson S."/>
            <person name="Rise C."/>
            <person name="Rodriguez J."/>
            <person name="Rogers J."/>
            <person name="Rogov P."/>
            <person name="Rutman M."/>
            <person name="Schupbach R."/>
            <person name="Seaman C."/>
            <person name="Settipalli S."/>
            <person name="Sharpe T."/>
            <person name="Sheridan J."/>
            <person name="Sherpa N."/>
            <person name="Shi J."/>
            <person name="Smirnov S."/>
            <person name="Smith C."/>
            <person name="Sougnez C."/>
            <person name="Spencer B."/>
            <person name="Stalker J."/>
            <person name="Stange-thomann N."/>
            <person name="Stavropoulos S."/>
            <person name="Stetson K."/>
            <person name="Stone C."/>
            <person name="Stone S."/>
            <person name="Stubbs M."/>
            <person name="Talamas J."/>
            <person name="Tchuinga P."/>
            <person name="Tenzing P."/>
            <person name="Tesfaye S."/>
            <person name="Theodore J."/>
            <person name="Thoulutsang Y."/>
            <person name="Topham K."/>
            <person name="Towey S."/>
            <person name="Tsamla T."/>
            <person name="Tsomo N."/>
            <person name="Vallee D."/>
            <person name="Vassiliev H."/>
            <person name="Venkataraman V."/>
            <person name="Vinson J."/>
            <person name="Vo A."/>
            <person name="Wade C."/>
            <person name="Wang S."/>
            <person name="Wangchuk T."/>
            <person name="Wangdi T."/>
            <person name="Whittaker C."/>
            <person name="Wilkinson J."/>
            <person name="Wu Y."/>
            <person name="Wyman D."/>
            <person name="Yadav S."/>
            <person name="Yang S."/>
            <person name="Yang X."/>
            <person name="Yeager S."/>
            <person name="Yee E."/>
            <person name="Young G."/>
            <person name="Zainoun J."/>
            <person name="Zembeck L."/>
            <person name="Zimmer A."/>
            <person name="Zody M."/>
            <person name="Lander E."/>
        </authorList>
    </citation>
    <scope>NUCLEOTIDE SEQUENCE [LARGE SCALE GENOMIC DNA]</scope>
</reference>
<keyword evidence="6" id="KW-0325">Glycoprotein</keyword>
<feature type="transmembrane region" description="Helical" evidence="9">
    <location>
        <begin position="864"/>
        <end position="880"/>
    </location>
</feature>
<dbReference type="GO" id="GO:0006865">
    <property type="term" value="P:amino acid transport"/>
    <property type="evidence" value="ECO:0007669"/>
    <property type="project" value="TreeGrafter"/>
</dbReference>
<feature type="transmembrane region" description="Helical" evidence="9">
    <location>
        <begin position="719"/>
        <end position="739"/>
    </location>
</feature>
<feature type="transmembrane region" description="Helical" evidence="9">
    <location>
        <begin position="828"/>
        <end position="852"/>
    </location>
</feature>
<comment type="subcellular location">
    <subcellularLocation>
        <location evidence="1">Membrane</location>
        <topology evidence="1">Multi-pass membrane protein</topology>
    </subcellularLocation>
</comment>
<feature type="transmembrane region" description="Helical" evidence="9">
    <location>
        <begin position="383"/>
        <end position="400"/>
    </location>
</feature>
<keyword evidence="4 9" id="KW-1133">Transmembrane helix</keyword>
<feature type="transmembrane region" description="Helical" evidence="9">
    <location>
        <begin position="315"/>
        <end position="336"/>
    </location>
</feature>
<dbReference type="PRINTS" id="PR01206">
    <property type="entry name" value="ORPHTRNSPORT"/>
</dbReference>